<evidence type="ECO:0000313" key="4">
    <source>
        <dbReference type="Proteomes" id="UP000001307"/>
    </source>
</evidence>
<dbReference type="PROSITE" id="PS51339">
    <property type="entry name" value="PPASE_MYOTUBULARIN"/>
    <property type="match status" value="1"/>
</dbReference>
<accession>E4Y1V9</accession>
<dbReference type="OrthoDB" id="271628at2759"/>
<organism evidence="3">
    <name type="scientific">Oikopleura dioica</name>
    <name type="common">Tunicate</name>
    <dbReference type="NCBI Taxonomy" id="34765"/>
    <lineage>
        <taxon>Eukaryota</taxon>
        <taxon>Metazoa</taxon>
        <taxon>Chordata</taxon>
        <taxon>Tunicata</taxon>
        <taxon>Appendicularia</taxon>
        <taxon>Copelata</taxon>
        <taxon>Oikopleuridae</taxon>
        <taxon>Oikopleura</taxon>
    </lineage>
</organism>
<dbReference type="AlphaFoldDB" id="E4Y1V9"/>
<dbReference type="PANTHER" id="PTHR10807">
    <property type="entry name" value="MYOTUBULARIN-RELATED"/>
    <property type="match status" value="1"/>
</dbReference>
<dbReference type="SUPFAM" id="SSF52799">
    <property type="entry name" value="(Phosphotyrosine protein) phosphatases II"/>
    <property type="match status" value="1"/>
</dbReference>
<evidence type="ECO:0000259" key="2">
    <source>
        <dbReference type="PROSITE" id="PS51339"/>
    </source>
</evidence>
<dbReference type="InParanoid" id="E4Y1V9"/>
<reference evidence="3" key="1">
    <citation type="journal article" date="2010" name="Science">
        <title>Plasticity of animal genome architecture unmasked by rapid evolution of a pelagic tunicate.</title>
        <authorList>
            <person name="Denoeud F."/>
            <person name="Henriet S."/>
            <person name="Mungpakdee S."/>
            <person name="Aury J.M."/>
            <person name="Da Silva C."/>
            <person name="Brinkmann H."/>
            <person name="Mikhaleva J."/>
            <person name="Olsen L.C."/>
            <person name="Jubin C."/>
            <person name="Canestro C."/>
            <person name="Bouquet J.M."/>
            <person name="Danks G."/>
            <person name="Poulain J."/>
            <person name="Campsteijn C."/>
            <person name="Adamski M."/>
            <person name="Cross I."/>
            <person name="Yadetie F."/>
            <person name="Muffato M."/>
            <person name="Louis A."/>
            <person name="Butcher S."/>
            <person name="Tsagkogeorga G."/>
            <person name="Konrad A."/>
            <person name="Singh S."/>
            <person name="Jensen M.F."/>
            <person name="Cong E.H."/>
            <person name="Eikeseth-Otteraa H."/>
            <person name="Noel B."/>
            <person name="Anthouard V."/>
            <person name="Porcel B.M."/>
            <person name="Kachouri-Lafond R."/>
            <person name="Nishino A."/>
            <person name="Ugolini M."/>
            <person name="Chourrout P."/>
            <person name="Nishida H."/>
            <person name="Aasland R."/>
            <person name="Huzurbazar S."/>
            <person name="Westhof E."/>
            <person name="Delsuc F."/>
            <person name="Lehrach H."/>
            <person name="Reinhardt R."/>
            <person name="Weissenbach J."/>
            <person name="Roy S.W."/>
            <person name="Artiguenave F."/>
            <person name="Postlethwait J.H."/>
            <person name="Manak J.R."/>
            <person name="Thompson E.M."/>
            <person name="Jaillon O."/>
            <person name="Du Pasquier L."/>
            <person name="Boudinot P."/>
            <person name="Liberles D.A."/>
            <person name="Volff J.N."/>
            <person name="Philippe H."/>
            <person name="Lenhard B."/>
            <person name="Roest Crollius H."/>
            <person name="Wincker P."/>
            <person name="Chourrout D."/>
        </authorList>
    </citation>
    <scope>NUCLEOTIDE SEQUENCE [LARGE SCALE GENOMIC DNA]</scope>
</reference>
<evidence type="ECO:0000256" key="1">
    <source>
        <dbReference type="ARBA" id="ARBA00007471"/>
    </source>
</evidence>
<dbReference type="InterPro" id="IPR010569">
    <property type="entry name" value="Myotubularin-like_Pase_dom"/>
</dbReference>
<sequence length="356" mass="40735">MADYKSTFGHKEAETIMLLLTPNLPSRLERENFDAEFMGQFRLLLNSLVGPDYEMRIAAIEKFKVWTDMYWESLVEYQLENLAEGFQSLAKIMLHHESCAKTDSVHNSFCKAWEAMSSKSDDFLDKLRKSGWLAAVDTTLWVASLTAQAVRQAPVIVHGGDGIDMTLVVTSLTQIILLPEARTLVGLLSIIQREWIEAGHPFFERHQRSAWTQKNAITGQEGSTFFLFLHAIQHLLLTHPLHFEFNSSFLLRLHDIAVSSEFGNFIGDNEKERARAGVANKTYSVWPVLASEESFKNPLFGETQMKPAWPLGPSDLWRQYWCRFQRASSTQKDDIFDLQMASLKKLKTENEALKLR</sequence>
<dbReference type="FunCoup" id="E4Y1V9">
    <property type="interactions" value="364"/>
</dbReference>
<gene>
    <name evidence="3" type="ORF">GSOID_T00014176001</name>
</gene>
<keyword evidence="4" id="KW-1185">Reference proteome</keyword>
<dbReference type="Proteomes" id="UP000001307">
    <property type="component" value="Unassembled WGS sequence"/>
</dbReference>
<dbReference type="Pfam" id="PF06602">
    <property type="entry name" value="Myotub-related"/>
    <property type="match status" value="1"/>
</dbReference>
<dbReference type="EMBL" id="FN653699">
    <property type="protein sequence ID" value="CBY15853.1"/>
    <property type="molecule type" value="Genomic_DNA"/>
</dbReference>
<feature type="domain" description="Myotubularin phosphatase" evidence="2">
    <location>
        <begin position="1"/>
        <end position="321"/>
    </location>
</feature>
<proteinExistence type="inferred from homology"/>
<evidence type="ECO:0000313" key="3">
    <source>
        <dbReference type="EMBL" id="CBY15853.1"/>
    </source>
</evidence>
<dbReference type="GO" id="GO:0019903">
    <property type="term" value="F:protein phosphatase binding"/>
    <property type="evidence" value="ECO:0007669"/>
    <property type="project" value="TreeGrafter"/>
</dbReference>
<protein>
    <recommendedName>
        <fullName evidence="2">Myotubularin phosphatase domain-containing protein</fullName>
    </recommendedName>
</protein>
<name>E4Y1V9_OIKDI</name>
<dbReference type="GO" id="GO:0046856">
    <property type="term" value="P:phosphatidylinositol dephosphorylation"/>
    <property type="evidence" value="ECO:0007669"/>
    <property type="project" value="TreeGrafter"/>
</dbReference>
<dbReference type="PANTHER" id="PTHR10807:SF73">
    <property type="entry name" value="LD06050P"/>
    <property type="match status" value="1"/>
</dbReference>
<comment type="similarity">
    <text evidence="1">Belongs to the protein-tyrosine phosphatase family. Non-receptor class myotubularin subfamily.</text>
</comment>
<dbReference type="InterPro" id="IPR029021">
    <property type="entry name" value="Prot-tyrosine_phosphatase-like"/>
</dbReference>
<dbReference type="InterPro" id="IPR030564">
    <property type="entry name" value="Myotubularin"/>
</dbReference>
<dbReference type="GO" id="GO:0010507">
    <property type="term" value="P:negative regulation of autophagy"/>
    <property type="evidence" value="ECO:0007669"/>
    <property type="project" value="TreeGrafter"/>
</dbReference>
<dbReference type="GO" id="GO:0005737">
    <property type="term" value="C:cytoplasm"/>
    <property type="evidence" value="ECO:0007669"/>
    <property type="project" value="TreeGrafter"/>
</dbReference>